<sequence length="468" mass="54739">MLLLRDEVLRLAALKVQKLVLNILQLKFHFIALILQLFLQQLQIFYFLQLNLDLALTDRNLILQIGNLLLQAFQSLAQLFALIFLGFQLFLHLLIFRLLFYSIFFILKDQFFVAGYFGFLFLICAFQGLVFLCQLLEVVHHLLVHFDHFVQFRVLLFRLLLKQLLLQGRVLFLERDVLLHVIYLLLFGGVVQLLRQRVDLYLLCLQFCVLLTEFLGQFVDLRFQSRVFAFQGLQFPFNLLIVKFLLLFPFNLIAVFELHFLEAQILHLHFQLQNLNLVLLVLLLQVGRQVCELLNLGNQRFVFNKELLQLFFLRLRVGVGIDGEQVVDGVPLGRFGLGLFQLGDLELQGFQLLVGGFLEQFDLLNGLVEVGFLEAELLRDGKRKLLQLVELLLHRLLGLVQIRLVVQHIFFVEVAELHIEFKDIAVNLLSRDKSVILHVRRRFQMRNKQLNIIVKKIQAFSCNQLVHN</sequence>
<feature type="transmembrane region" description="Helical" evidence="1">
    <location>
        <begin position="28"/>
        <end position="48"/>
    </location>
</feature>
<feature type="transmembrane region" description="Helical" evidence="1">
    <location>
        <begin position="111"/>
        <end position="132"/>
    </location>
</feature>
<proteinExistence type="predicted"/>
<protein>
    <submittedName>
        <fullName evidence="2">Uncharacterized protein</fullName>
    </submittedName>
</protein>
<feature type="transmembrane region" description="Helical" evidence="1">
    <location>
        <begin position="76"/>
        <end position="99"/>
    </location>
</feature>
<reference evidence="2" key="1">
    <citation type="submission" date="2015-07" db="EMBL/GenBank/DDBJ databases">
        <title>Adaptation to a free-living lifestyle via gene acquisitions in the diplomonad Trepomonas sp. PC1.</title>
        <authorList>
            <person name="Xu F."/>
            <person name="Jerlstrom-Hultqvist J."/>
            <person name="Kolisko M."/>
            <person name="Simpson A.G.B."/>
            <person name="Roger A.J."/>
            <person name="Svard S.G."/>
            <person name="Andersson J.O."/>
        </authorList>
    </citation>
    <scope>NUCLEOTIDE SEQUENCE</scope>
    <source>
        <strain evidence="2">PC1</strain>
    </source>
</reference>
<accession>A0A146K1R8</accession>
<dbReference type="AlphaFoldDB" id="A0A146K1R8"/>
<evidence type="ECO:0000313" key="2">
    <source>
        <dbReference type="EMBL" id="JAP89865.1"/>
    </source>
</evidence>
<keyword evidence="1" id="KW-1133">Transmembrane helix</keyword>
<gene>
    <name evidence="2" type="ORF">TPC1_30640</name>
</gene>
<feature type="transmembrane region" description="Helical" evidence="1">
    <location>
        <begin position="235"/>
        <end position="256"/>
    </location>
</feature>
<dbReference type="EMBL" id="GDID01006741">
    <property type="protein sequence ID" value="JAP89865.1"/>
    <property type="molecule type" value="Transcribed_RNA"/>
</dbReference>
<keyword evidence="1" id="KW-0812">Transmembrane</keyword>
<feature type="non-terminal residue" evidence="2">
    <location>
        <position position="468"/>
    </location>
</feature>
<feature type="transmembrane region" description="Helical" evidence="1">
    <location>
        <begin position="177"/>
        <end position="194"/>
    </location>
</feature>
<evidence type="ECO:0000256" key="1">
    <source>
        <dbReference type="SAM" id="Phobius"/>
    </source>
</evidence>
<keyword evidence="1" id="KW-0472">Membrane</keyword>
<name>A0A146K1R8_9EUKA</name>
<organism evidence="2">
    <name type="scientific">Trepomonas sp. PC1</name>
    <dbReference type="NCBI Taxonomy" id="1076344"/>
    <lineage>
        <taxon>Eukaryota</taxon>
        <taxon>Metamonada</taxon>
        <taxon>Diplomonadida</taxon>
        <taxon>Hexamitidae</taxon>
        <taxon>Hexamitinae</taxon>
        <taxon>Trepomonas</taxon>
    </lineage>
</organism>
<feature type="transmembrane region" description="Helical" evidence="1">
    <location>
        <begin position="200"/>
        <end position="223"/>
    </location>
</feature>